<feature type="transmembrane region" description="Helical" evidence="9">
    <location>
        <begin position="62"/>
        <end position="85"/>
    </location>
</feature>
<keyword evidence="9" id="KW-0812">Transmembrane</keyword>
<dbReference type="InterPro" id="IPR006629">
    <property type="entry name" value="LITAF"/>
</dbReference>
<dbReference type="AlphaFoldDB" id="A0A1D2N3B5"/>
<dbReference type="OMA" id="SIWAWIS"/>
<feature type="domain" description="LITAF" evidence="10">
    <location>
        <begin position="25"/>
        <end position="109"/>
    </location>
</feature>
<dbReference type="PANTHER" id="PTHR23292">
    <property type="entry name" value="LIPOPOLYSACCHARIDE-INDUCED TUMOR NECROSIS FACTOR-ALPHA FACTOR"/>
    <property type="match status" value="1"/>
</dbReference>
<keyword evidence="6" id="KW-0862">Zinc</keyword>
<dbReference type="PROSITE" id="PS51837">
    <property type="entry name" value="LITAF"/>
    <property type="match status" value="1"/>
</dbReference>
<evidence type="ECO:0000256" key="6">
    <source>
        <dbReference type="ARBA" id="ARBA00022833"/>
    </source>
</evidence>
<keyword evidence="9" id="KW-1133">Transmembrane helix</keyword>
<evidence type="ECO:0000256" key="2">
    <source>
        <dbReference type="ARBA" id="ARBA00004481"/>
    </source>
</evidence>
<sequence>MTVPSRAVSPSAQKSQPASARPQVQHQTVIVRTPVLRSQGARTLCPCCQREIYTNTNKKASIWAWISCCVICCIGCFCGCCFIPLCMDTCQDTEHSCPECGTDLGTYKAF</sequence>
<dbReference type="EMBL" id="LJIJ01000257">
    <property type="protein sequence ID" value="ODM99742.1"/>
    <property type="molecule type" value="Genomic_DNA"/>
</dbReference>
<dbReference type="Proteomes" id="UP000094527">
    <property type="component" value="Unassembled WGS sequence"/>
</dbReference>
<evidence type="ECO:0000259" key="10">
    <source>
        <dbReference type="PROSITE" id="PS51837"/>
    </source>
</evidence>
<comment type="subcellular location">
    <subcellularLocation>
        <location evidence="2">Endosome membrane</location>
        <topology evidence="2">Peripheral membrane protein</topology>
    </subcellularLocation>
    <subcellularLocation>
        <location evidence="1">Late endosome membrane</location>
    </subcellularLocation>
    <subcellularLocation>
        <location evidence="3">Lysosome membrane</location>
        <topology evidence="3">Peripheral membrane protein</topology>
        <orientation evidence="3">Cytoplasmic side</orientation>
    </subcellularLocation>
</comment>
<evidence type="ECO:0000256" key="8">
    <source>
        <dbReference type="SAM" id="MobiDB-lite"/>
    </source>
</evidence>
<dbReference type="STRING" id="48709.A0A1D2N3B5"/>
<protein>
    <submittedName>
        <fullName evidence="11">Lipopolysaccharide-induced tumor necrosis factor-alpha factor</fullName>
    </submittedName>
</protein>
<accession>A0A1D2N3B5</accession>
<organism evidence="11 12">
    <name type="scientific">Orchesella cincta</name>
    <name type="common">Springtail</name>
    <name type="synonym">Podura cincta</name>
    <dbReference type="NCBI Taxonomy" id="48709"/>
    <lineage>
        <taxon>Eukaryota</taxon>
        <taxon>Metazoa</taxon>
        <taxon>Ecdysozoa</taxon>
        <taxon>Arthropoda</taxon>
        <taxon>Hexapoda</taxon>
        <taxon>Collembola</taxon>
        <taxon>Entomobryomorpha</taxon>
        <taxon>Entomobryoidea</taxon>
        <taxon>Orchesellidae</taxon>
        <taxon>Orchesellinae</taxon>
        <taxon>Orchesella</taxon>
    </lineage>
</organism>
<dbReference type="InterPro" id="IPR037519">
    <property type="entry name" value="LITAF_fam"/>
</dbReference>
<keyword evidence="12" id="KW-1185">Reference proteome</keyword>
<feature type="region of interest" description="Disordered" evidence="8">
    <location>
        <begin position="1"/>
        <end position="26"/>
    </location>
</feature>
<dbReference type="GO" id="GO:0005765">
    <property type="term" value="C:lysosomal membrane"/>
    <property type="evidence" value="ECO:0007669"/>
    <property type="project" value="UniProtKB-SubCell"/>
</dbReference>
<keyword evidence="7 9" id="KW-0472">Membrane</keyword>
<reference evidence="11 12" key="1">
    <citation type="journal article" date="2016" name="Genome Biol. Evol.">
        <title>Gene Family Evolution Reflects Adaptation to Soil Environmental Stressors in the Genome of the Collembolan Orchesella cincta.</title>
        <authorList>
            <person name="Faddeeva-Vakhrusheva A."/>
            <person name="Derks M.F."/>
            <person name="Anvar S.Y."/>
            <person name="Agamennone V."/>
            <person name="Suring W."/>
            <person name="Smit S."/>
            <person name="van Straalen N.M."/>
            <person name="Roelofs D."/>
        </authorList>
    </citation>
    <scope>NUCLEOTIDE SEQUENCE [LARGE SCALE GENOMIC DNA]</scope>
    <source>
        <tissue evidence="11">Mixed pool</tissue>
    </source>
</reference>
<dbReference type="PANTHER" id="PTHR23292:SF6">
    <property type="entry name" value="FI16602P1-RELATED"/>
    <property type="match status" value="1"/>
</dbReference>
<comment type="similarity">
    <text evidence="4">Belongs to the CDIP1/LITAF family.</text>
</comment>
<dbReference type="Pfam" id="PF10601">
    <property type="entry name" value="zf-LITAF-like"/>
    <property type="match status" value="1"/>
</dbReference>
<dbReference type="SMART" id="SM00714">
    <property type="entry name" value="LITAF"/>
    <property type="match status" value="1"/>
</dbReference>
<evidence type="ECO:0000313" key="12">
    <source>
        <dbReference type="Proteomes" id="UP000094527"/>
    </source>
</evidence>
<gene>
    <name evidence="11" type="ORF">Ocin01_06938</name>
</gene>
<keyword evidence="5" id="KW-0479">Metal-binding</keyword>
<dbReference type="GO" id="GO:0008270">
    <property type="term" value="F:zinc ion binding"/>
    <property type="evidence" value="ECO:0007669"/>
    <property type="project" value="TreeGrafter"/>
</dbReference>
<evidence type="ECO:0000256" key="5">
    <source>
        <dbReference type="ARBA" id="ARBA00022723"/>
    </source>
</evidence>
<evidence type="ECO:0000256" key="3">
    <source>
        <dbReference type="ARBA" id="ARBA00004630"/>
    </source>
</evidence>
<dbReference type="GO" id="GO:0031902">
    <property type="term" value="C:late endosome membrane"/>
    <property type="evidence" value="ECO:0007669"/>
    <property type="project" value="UniProtKB-SubCell"/>
</dbReference>
<proteinExistence type="inferred from homology"/>
<feature type="compositionally biased region" description="Low complexity" evidence="8">
    <location>
        <begin position="9"/>
        <end position="23"/>
    </location>
</feature>
<comment type="caution">
    <text evidence="11">The sequence shown here is derived from an EMBL/GenBank/DDBJ whole genome shotgun (WGS) entry which is preliminary data.</text>
</comment>
<evidence type="ECO:0000256" key="1">
    <source>
        <dbReference type="ARBA" id="ARBA00004414"/>
    </source>
</evidence>
<evidence type="ECO:0000256" key="9">
    <source>
        <dbReference type="SAM" id="Phobius"/>
    </source>
</evidence>
<evidence type="ECO:0000256" key="7">
    <source>
        <dbReference type="ARBA" id="ARBA00023136"/>
    </source>
</evidence>
<evidence type="ECO:0000313" key="11">
    <source>
        <dbReference type="EMBL" id="ODM99742.1"/>
    </source>
</evidence>
<name>A0A1D2N3B5_ORCCI</name>
<dbReference type="OrthoDB" id="5599753at2759"/>
<evidence type="ECO:0000256" key="4">
    <source>
        <dbReference type="ARBA" id="ARBA00005975"/>
    </source>
</evidence>